<evidence type="ECO:0000259" key="11">
    <source>
        <dbReference type="PROSITE" id="PS50109"/>
    </source>
</evidence>
<comment type="caution">
    <text evidence="12">The sequence shown here is derived from an EMBL/GenBank/DDBJ whole genome shotgun (WGS) entry which is preliminary data.</text>
</comment>
<sequence>MKKSLLSLAMIVIFSVVGIQLFIIPLFESHIRHPTEKWALEFLTSGFTNILAQQLQPLPKQERALYLQTIQANFGVELSLQEFKENDFSIEQQQWLEQDKVLGDPLTDLVYRKIDSEQMLVVINPNTVPKYLINDAQRWSMGSFYLIHKRLAGQPEKNWPSLMGSISDNFEHPVSLQTMSELNYSKAQMSDLNEGRIIAISTADSDFIGYPADIVIQRIANSDKVIVLGPFSPELKSKVQYMLSIFYLIFSLSLLVPIVVWLIPAWRSMLSLDKVAILLGQGKFDTRAKLIRFSHLNHLSKTFNHMAEKIQRLISSHKNLINAVSHELRTPIARIEFNLELLRNSTKNDYQLKQLDRIEFSLNELNSLVSEMLAHARFDREMPVLTFESVELKHWLKQELITWQEANPNMTIILLEKGNCNAMIDRYYMSRAICNLIRNAIAYGQNQIQISYQKSHVGWMLFIEDDGTGIPLASRDKVFEPFYREDESRNLQKGGTGLGLAIVKQILNWHGGTASVSTSALGGARFVLDWPEKTS</sequence>
<dbReference type="InterPro" id="IPR004358">
    <property type="entry name" value="Sig_transdc_His_kin-like_C"/>
</dbReference>
<dbReference type="SUPFAM" id="SSF55874">
    <property type="entry name" value="ATPase domain of HSP90 chaperone/DNA topoisomerase II/histidine kinase"/>
    <property type="match status" value="1"/>
</dbReference>
<accession>A0A9X2WRF9</accession>
<evidence type="ECO:0000256" key="4">
    <source>
        <dbReference type="ARBA" id="ARBA00022475"/>
    </source>
</evidence>
<dbReference type="PANTHER" id="PTHR44936:SF10">
    <property type="entry name" value="SENSOR PROTEIN RSTB"/>
    <property type="match status" value="1"/>
</dbReference>
<evidence type="ECO:0000256" key="9">
    <source>
        <dbReference type="ARBA" id="ARBA00022840"/>
    </source>
</evidence>
<dbReference type="EMBL" id="JAMTCD010000048">
    <property type="protein sequence ID" value="MCT7943737.1"/>
    <property type="molecule type" value="Genomic_DNA"/>
</dbReference>
<dbReference type="InterPro" id="IPR003594">
    <property type="entry name" value="HATPase_dom"/>
</dbReference>
<dbReference type="RefSeq" id="WP_261300022.1">
    <property type="nucleotide sequence ID" value="NZ_JAMTCD010000048.1"/>
</dbReference>
<evidence type="ECO:0000313" key="12">
    <source>
        <dbReference type="EMBL" id="MCT7943737.1"/>
    </source>
</evidence>
<feature type="domain" description="Histidine kinase" evidence="11">
    <location>
        <begin position="323"/>
        <end position="534"/>
    </location>
</feature>
<dbReference type="Gene3D" id="1.10.287.130">
    <property type="match status" value="1"/>
</dbReference>
<evidence type="ECO:0000256" key="2">
    <source>
        <dbReference type="ARBA" id="ARBA00004651"/>
    </source>
</evidence>
<protein>
    <recommendedName>
        <fullName evidence="3">histidine kinase</fullName>
        <ecNumber evidence="3">2.7.13.3</ecNumber>
    </recommendedName>
</protein>
<keyword evidence="8" id="KW-0418">Kinase</keyword>
<keyword evidence="9 12" id="KW-0067">ATP-binding</keyword>
<keyword evidence="10" id="KW-0812">Transmembrane</keyword>
<dbReference type="SMART" id="SM00387">
    <property type="entry name" value="HATPase_c"/>
    <property type="match status" value="1"/>
</dbReference>
<evidence type="ECO:0000256" key="10">
    <source>
        <dbReference type="SAM" id="Phobius"/>
    </source>
</evidence>
<dbReference type="GO" id="GO:0005886">
    <property type="term" value="C:plasma membrane"/>
    <property type="evidence" value="ECO:0007669"/>
    <property type="project" value="UniProtKB-SubCell"/>
</dbReference>
<dbReference type="Pfam" id="PF00512">
    <property type="entry name" value="HisKA"/>
    <property type="match status" value="1"/>
</dbReference>
<dbReference type="GO" id="GO:0005524">
    <property type="term" value="F:ATP binding"/>
    <property type="evidence" value="ECO:0007669"/>
    <property type="project" value="UniProtKB-KW"/>
</dbReference>
<name>A0A9X2WRF9_9GAMM</name>
<keyword evidence="13" id="KW-1185">Reference proteome</keyword>
<keyword evidence="10" id="KW-1133">Transmembrane helix</keyword>
<dbReference type="InterPro" id="IPR036890">
    <property type="entry name" value="HATPase_C_sf"/>
</dbReference>
<dbReference type="PROSITE" id="PS50109">
    <property type="entry name" value="HIS_KIN"/>
    <property type="match status" value="1"/>
</dbReference>
<evidence type="ECO:0000256" key="8">
    <source>
        <dbReference type="ARBA" id="ARBA00022777"/>
    </source>
</evidence>
<dbReference type="InterPro" id="IPR005467">
    <property type="entry name" value="His_kinase_dom"/>
</dbReference>
<evidence type="ECO:0000256" key="6">
    <source>
        <dbReference type="ARBA" id="ARBA00022679"/>
    </source>
</evidence>
<dbReference type="InterPro" id="IPR036097">
    <property type="entry name" value="HisK_dim/P_sf"/>
</dbReference>
<reference evidence="12" key="1">
    <citation type="journal article" date="2023" name="Int. J. Syst. Evol. Microbiol.">
        <title>&lt;i&gt;Shewanella septentrionalis&lt;/i&gt; sp. nov. and &lt;i&gt;Shewanella holmiensis&lt;/i&gt; sp. nov., isolated from Baltic Sea water and sediments.</title>
        <authorList>
            <person name="Martin-Rodriguez A.J."/>
            <person name="Thorell K."/>
            <person name="Joffre E."/>
            <person name="Jensie-Markopoulos S."/>
            <person name="Moore E.R.B."/>
            <person name="Sjoling A."/>
        </authorList>
    </citation>
    <scope>NUCLEOTIDE SEQUENCE</scope>
    <source>
        <strain evidence="12">SP1S2-7</strain>
    </source>
</reference>
<feature type="transmembrane region" description="Helical" evidence="10">
    <location>
        <begin position="245"/>
        <end position="266"/>
    </location>
</feature>
<evidence type="ECO:0000256" key="5">
    <source>
        <dbReference type="ARBA" id="ARBA00022553"/>
    </source>
</evidence>
<dbReference type="CDD" id="cd00082">
    <property type="entry name" value="HisKA"/>
    <property type="match status" value="1"/>
</dbReference>
<evidence type="ECO:0000256" key="1">
    <source>
        <dbReference type="ARBA" id="ARBA00000085"/>
    </source>
</evidence>
<evidence type="ECO:0000256" key="3">
    <source>
        <dbReference type="ARBA" id="ARBA00012438"/>
    </source>
</evidence>
<comment type="catalytic activity">
    <reaction evidence="1">
        <text>ATP + protein L-histidine = ADP + protein N-phospho-L-histidine.</text>
        <dbReference type="EC" id="2.7.13.3"/>
    </reaction>
</comment>
<dbReference type="PRINTS" id="PR00344">
    <property type="entry name" value="BCTRLSENSOR"/>
</dbReference>
<comment type="subcellular location">
    <subcellularLocation>
        <location evidence="2">Cell membrane</location>
        <topology evidence="2">Multi-pass membrane protein</topology>
    </subcellularLocation>
</comment>
<dbReference type="SMART" id="SM00388">
    <property type="entry name" value="HisKA"/>
    <property type="match status" value="1"/>
</dbReference>
<evidence type="ECO:0000313" key="13">
    <source>
        <dbReference type="Proteomes" id="UP001155546"/>
    </source>
</evidence>
<gene>
    <name evidence="12" type="ORF">NE535_18445</name>
</gene>
<dbReference type="Proteomes" id="UP001155546">
    <property type="component" value="Unassembled WGS sequence"/>
</dbReference>
<keyword evidence="7" id="KW-0547">Nucleotide-binding</keyword>
<dbReference type="SUPFAM" id="SSF47384">
    <property type="entry name" value="Homodimeric domain of signal transducing histidine kinase"/>
    <property type="match status" value="1"/>
</dbReference>
<dbReference type="InterPro" id="IPR050980">
    <property type="entry name" value="2C_sensor_his_kinase"/>
</dbReference>
<feature type="transmembrane region" description="Helical" evidence="10">
    <location>
        <begin position="6"/>
        <end position="27"/>
    </location>
</feature>
<keyword evidence="4" id="KW-1003">Cell membrane</keyword>
<dbReference type="InterPro" id="IPR003661">
    <property type="entry name" value="HisK_dim/P_dom"/>
</dbReference>
<keyword evidence="5" id="KW-0597">Phosphoprotein</keyword>
<dbReference type="GO" id="GO:0000155">
    <property type="term" value="F:phosphorelay sensor kinase activity"/>
    <property type="evidence" value="ECO:0007669"/>
    <property type="project" value="InterPro"/>
</dbReference>
<organism evidence="12 13">
    <name type="scientific">Shewanella holmiensis</name>
    <dbReference type="NCBI Taxonomy" id="2952222"/>
    <lineage>
        <taxon>Bacteria</taxon>
        <taxon>Pseudomonadati</taxon>
        <taxon>Pseudomonadota</taxon>
        <taxon>Gammaproteobacteria</taxon>
        <taxon>Alteromonadales</taxon>
        <taxon>Shewanellaceae</taxon>
        <taxon>Shewanella</taxon>
    </lineage>
</organism>
<proteinExistence type="predicted"/>
<keyword evidence="6" id="KW-0808">Transferase</keyword>
<dbReference type="AlphaFoldDB" id="A0A9X2WRF9"/>
<dbReference type="EC" id="2.7.13.3" evidence="3"/>
<dbReference type="PANTHER" id="PTHR44936">
    <property type="entry name" value="SENSOR PROTEIN CREC"/>
    <property type="match status" value="1"/>
</dbReference>
<dbReference type="Pfam" id="PF02518">
    <property type="entry name" value="HATPase_c"/>
    <property type="match status" value="1"/>
</dbReference>
<evidence type="ECO:0000256" key="7">
    <source>
        <dbReference type="ARBA" id="ARBA00022741"/>
    </source>
</evidence>
<keyword evidence="10" id="KW-0472">Membrane</keyword>
<dbReference type="Gene3D" id="3.30.565.10">
    <property type="entry name" value="Histidine kinase-like ATPase, C-terminal domain"/>
    <property type="match status" value="1"/>
</dbReference>